<dbReference type="CDD" id="cd11644">
    <property type="entry name" value="Precorrin-6Y-MT"/>
    <property type="match status" value="1"/>
</dbReference>
<dbReference type="InterPro" id="IPR014776">
    <property type="entry name" value="4pyrrole_Mease_sub2"/>
</dbReference>
<dbReference type="InterPro" id="IPR006365">
    <property type="entry name" value="Cbl_synth_CobL"/>
</dbReference>
<accession>A0ABW9YH19</accession>
<dbReference type="InterPro" id="IPR012818">
    <property type="entry name" value="CbiE"/>
</dbReference>
<organism evidence="7 8">
    <name type="scientific">Photobacterium alginatilyticum</name>
    <dbReference type="NCBI Taxonomy" id="1775171"/>
    <lineage>
        <taxon>Bacteria</taxon>
        <taxon>Pseudomonadati</taxon>
        <taxon>Pseudomonadota</taxon>
        <taxon>Gammaproteobacteria</taxon>
        <taxon>Vibrionales</taxon>
        <taxon>Vibrionaceae</taxon>
        <taxon>Photobacterium</taxon>
    </lineage>
</organism>
<keyword evidence="8" id="KW-1185">Reference proteome</keyword>
<keyword evidence="2" id="KW-0169">Cobalamin biosynthesis</keyword>
<evidence type="ECO:0000259" key="6">
    <source>
        <dbReference type="Pfam" id="PF00590"/>
    </source>
</evidence>
<keyword evidence="4" id="KW-0808">Transferase</keyword>
<evidence type="ECO:0000256" key="5">
    <source>
        <dbReference type="ARBA" id="ARBA00022691"/>
    </source>
</evidence>
<evidence type="ECO:0000256" key="3">
    <source>
        <dbReference type="ARBA" id="ARBA00022603"/>
    </source>
</evidence>
<dbReference type="SUPFAM" id="SSF53790">
    <property type="entry name" value="Tetrapyrrole methylase"/>
    <property type="match status" value="1"/>
</dbReference>
<evidence type="ECO:0000313" key="8">
    <source>
        <dbReference type="Proteomes" id="UP000738517"/>
    </source>
</evidence>
<evidence type="ECO:0000256" key="4">
    <source>
        <dbReference type="ARBA" id="ARBA00022679"/>
    </source>
</evidence>
<protein>
    <submittedName>
        <fullName evidence="7">Precorrin-6y C5,15-methyltransferase (Decarboxylating) subunit CbiE</fullName>
    </submittedName>
</protein>
<proteinExistence type="predicted"/>
<dbReference type="PANTHER" id="PTHR43182">
    <property type="entry name" value="COBALT-PRECORRIN-6B C(15)-METHYLTRANSFERASE (DECARBOXYLATING)"/>
    <property type="match status" value="1"/>
</dbReference>
<dbReference type="InterPro" id="IPR014777">
    <property type="entry name" value="4pyrrole_Mease_sub1"/>
</dbReference>
<dbReference type="InterPro" id="IPR035996">
    <property type="entry name" value="4pyrrol_Methylase_sf"/>
</dbReference>
<evidence type="ECO:0000256" key="1">
    <source>
        <dbReference type="ARBA" id="ARBA00004953"/>
    </source>
</evidence>
<reference evidence="7 8" key="1">
    <citation type="journal article" date="2017" name="Int. J. Syst. Evol. Microbiol.">
        <title>Photobacterium alginatilyticum sp. nov., a marine bacterium isolated from bottom seawater.</title>
        <authorList>
            <person name="Wang X."/>
            <person name="Wang Y."/>
            <person name="Yang X."/>
            <person name="Sun H."/>
            <person name="Li B."/>
            <person name="Zhang X.H."/>
        </authorList>
    </citation>
    <scope>NUCLEOTIDE SEQUENCE [LARGE SCALE GENOMIC DNA]</scope>
    <source>
        <strain evidence="7 8">P03D4</strain>
    </source>
</reference>
<dbReference type="InterPro" id="IPR000878">
    <property type="entry name" value="4pyrrol_Mease"/>
</dbReference>
<dbReference type="InterPro" id="IPR014008">
    <property type="entry name" value="Cbl_synth_MTase_CbiT"/>
</dbReference>
<dbReference type="CDD" id="cd02440">
    <property type="entry name" value="AdoMet_MTases"/>
    <property type="match status" value="1"/>
</dbReference>
<feature type="domain" description="Tetrapyrrole methylase" evidence="6">
    <location>
        <begin position="5"/>
        <end position="192"/>
    </location>
</feature>
<dbReference type="Proteomes" id="UP000738517">
    <property type="component" value="Unassembled WGS sequence"/>
</dbReference>
<dbReference type="PIRSF" id="PIRSF036428">
    <property type="entry name" value="CobL"/>
    <property type="match status" value="1"/>
</dbReference>
<sequence>MTAAITIVGVPEDGCISLTSRAVNAVAQARVLAGHPRLLHWFPQFKGRLLPMDNGFRPWLNQLIDESEEGEVVVLASGDPLFYGIGSTLRKQFDLRELCFIPSPSSMQLAFSRLGLPWQDARSLSLHGRKMAGLVCQLQQGDLFVILTDSTNTPSVIAQHLLHYRETSWQLSVCEQLGAPGERITVYRVAELAELSGDEFDPLNVIIAERTAPGFWGEYGQFADDDAFEKRMPQRGLITKQPVRHLALAEMRLRPATTVWDIGTGSGSIAIEAAKQCWQGSVYTVECNEACYPAIEANIAGHGTDNVTLLKGRAPEALAGLPVPDAVFVGGTRGAMGDILSHCWQQLTEQGVLVVTAVTIDSVVEIHQWSKLNRLNPKVQLASVSQGVPLAHYTRYQAENPIHLFIFNKSVTLQGNNNEQ</sequence>
<dbReference type="Pfam" id="PF00590">
    <property type="entry name" value="TP_methylase"/>
    <property type="match status" value="1"/>
</dbReference>
<dbReference type="NCBIfam" id="TIGR02469">
    <property type="entry name" value="CbiT"/>
    <property type="match status" value="1"/>
</dbReference>
<keyword evidence="5" id="KW-0949">S-adenosyl-L-methionine</keyword>
<comment type="pathway">
    <text evidence="1">Cofactor biosynthesis; adenosylcobalamin biosynthesis.</text>
</comment>
<dbReference type="RefSeq" id="WP_160650718.1">
    <property type="nucleotide sequence ID" value="NZ_RSEJ01000009.1"/>
</dbReference>
<dbReference type="Gene3D" id="3.30.950.10">
    <property type="entry name" value="Methyltransferase, Cobalt-precorrin-4 Transmethylase, Domain 2"/>
    <property type="match status" value="1"/>
</dbReference>
<dbReference type="Gene3D" id="3.40.50.150">
    <property type="entry name" value="Vaccinia Virus protein VP39"/>
    <property type="match status" value="1"/>
</dbReference>
<name>A0ABW9YH19_9GAMM</name>
<evidence type="ECO:0000256" key="2">
    <source>
        <dbReference type="ARBA" id="ARBA00022573"/>
    </source>
</evidence>
<evidence type="ECO:0000313" key="7">
    <source>
        <dbReference type="EMBL" id="NBI52993.1"/>
    </source>
</evidence>
<dbReference type="SUPFAM" id="SSF53335">
    <property type="entry name" value="S-adenosyl-L-methionine-dependent methyltransferases"/>
    <property type="match status" value="1"/>
</dbReference>
<dbReference type="NCBIfam" id="TIGR02467">
    <property type="entry name" value="CbiE"/>
    <property type="match status" value="1"/>
</dbReference>
<dbReference type="InterPro" id="IPR050714">
    <property type="entry name" value="Cobalamin_biosynth_MTase"/>
</dbReference>
<dbReference type="EMBL" id="RSEJ01000009">
    <property type="protein sequence ID" value="NBI52993.1"/>
    <property type="molecule type" value="Genomic_DNA"/>
</dbReference>
<keyword evidence="3" id="KW-0489">Methyltransferase</keyword>
<comment type="caution">
    <text evidence="7">The sequence shown here is derived from an EMBL/GenBank/DDBJ whole genome shotgun (WGS) entry which is preliminary data.</text>
</comment>
<gene>
    <name evidence="7" type="primary">cbiE</name>
    <name evidence="7" type="ORF">EIZ48_10435</name>
</gene>
<dbReference type="Gene3D" id="3.40.1010.10">
    <property type="entry name" value="Cobalt-precorrin-4 Transmethylase, Domain 1"/>
    <property type="match status" value="1"/>
</dbReference>
<dbReference type="PANTHER" id="PTHR43182:SF1">
    <property type="entry name" value="COBALT-PRECORRIN-7 C(5)-METHYLTRANSFERASE"/>
    <property type="match status" value="1"/>
</dbReference>
<dbReference type="InterPro" id="IPR029063">
    <property type="entry name" value="SAM-dependent_MTases_sf"/>
</dbReference>